<dbReference type="InterPro" id="IPR023204">
    <property type="entry name" value="SP1917_dom_sf"/>
</dbReference>
<sequence length="120" mass="13801">MSPQEKLYTMKLSKIYPALVNKALRKGRTKAEVDAVICWLLGYDETGLHTMLDHDPDYQTFFLQAPCYNKNAESIHGRICGIKVEEIQDPLYRHIRQLDKLVDELAKGKPLDAILITEKK</sequence>
<dbReference type="Pfam" id="PF09966">
    <property type="entry name" value="DUF2200"/>
    <property type="match status" value="1"/>
</dbReference>
<dbReference type="AlphaFoldDB" id="A0AB35U7L4"/>
<dbReference type="PIRSF" id="PIRSF033199">
    <property type="entry name" value="UCP033199"/>
    <property type="match status" value="1"/>
</dbReference>
<comment type="caution">
    <text evidence="1">The sequence shown here is derived from an EMBL/GenBank/DDBJ whole genome shotgun (WGS) entry which is preliminary data.</text>
</comment>
<evidence type="ECO:0000313" key="1">
    <source>
        <dbReference type="EMBL" id="MDX8419310.1"/>
    </source>
</evidence>
<proteinExistence type="predicted"/>
<evidence type="ECO:0000313" key="2">
    <source>
        <dbReference type="Proteomes" id="UP001286174"/>
    </source>
</evidence>
<reference evidence="1 2" key="1">
    <citation type="submission" date="2022-03" db="EMBL/GenBank/DDBJ databases">
        <title>Novel taxa within the pig intestine.</title>
        <authorList>
            <person name="Wylensek D."/>
            <person name="Bishof K."/>
            <person name="Afrizal A."/>
            <person name="Clavel T."/>
        </authorList>
    </citation>
    <scope>NUCLEOTIDE SEQUENCE [LARGE SCALE GENOMIC DNA]</scope>
    <source>
        <strain evidence="1 2">CLA-KB-P133</strain>
    </source>
</reference>
<accession>A0AB35U7L4</accession>
<protein>
    <submittedName>
        <fullName evidence="1">DUF2200 domain-containing protein</fullName>
    </submittedName>
</protein>
<dbReference type="EMBL" id="JALBUR010000007">
    <property type="protein sequence ID" value="MDX8419310.1"/>
    <property type="molecule type" value="Genomic_DNA"/>
</dbReference>
<dbReference type="Gene3D" id="1.10.8.290">
    <property type="entry name" value="uncharacterized protein sp1917 domain"/>
    <property type="match status" value="1"/>
</dbReference>
<dbReference type="RefSeq" id="WP_108775836.1">
    <property type="nucleotide sequence ID" value="NZ_JALBUR010000007.1"/>
</dbReference>
<organism evidence="1 2">
    <name type="scientific">Grylomicrobium aquisgranensis</name>
    <dbReference type="NCBI Taxonomy" id="2926318"/>
    <lineage>
        <taxon>Bacteria</taxon>
        <taxon>Bacillati</taxon>
        <taxon>Bacillota</taxon>
        <taxon>Erysipelotrichia</taxon>
        <taxon>Erysipelotrichales</taxon>
        <taxon>Erysipelotrichaceae</taxon>
        <taxon>Grylomicrobium</taxon>
    </lineage>
</organism>
<gene>
    <name evidence="1" type="ORF">MOZ60_04280</name>
</gene>
<name>A0AB35U7L4_9FIRM</name>
<keyword evidence="2" id="KW-1185">Reference proteome</keyword>
<dbReference type="InterPro" id="IPR014580">
    <property type="entry name" value="UCP033199"/>
</dbReference>
<dbReference type="Proteomes" id="UP001286174">
    <property type="component" value="Unassembled WGS sequence"/>
</dbReference>